<accession>A0A5B7G1U5</accession>
<keyword evidence="3" id="KW-1185">Reference proteome</keyword>
<proteinExistence type="predicted"/>
<feature type="region of interest" description="Disordered" evidence="1">
    <location>
        <begin position="1"/>
        <end position="81"/>
    </location>
</feature>
<feature type="compositionally biased region" description="Pro residues" evidence="1">
    <location>
        <begin position="8"/>
        <end position="25"/>
    </location>
</feature>
<feature type="compositionally biased region" description="Polar residues" evidence="1">
    <location>
        <begin position="66"/>
        <end position="81"/>
    </location>
</feature>
<dbReference type="AlphaFoldDB" id="A0A5B7G1U5"/>
<comment type="caution">
    <text evidence="2">The sequence shown here is derived from an EMBL/GenBank/DDBJ whole genome shotgun (WGS) entry which is preliminary data.</text>
</comment>
<sequence>MRYLTSPRPQPQPQLQPRPPTPHAPLCPFLAPRPARASPHPSLPPAHLTTQHSHSRPQHLPAFYTLKQTHSSFGSNTKHFG</sequence>
<organism evidence="2 3">
    <name type="scientific">Portunus trituberculatus</name>
    <name type="common">Swimming crab</name>
    <name type="synonym">Neptunus trituberculatus</name>
    <dbReference type="NCBI Taxonomy" id="210409"/>
    <lineage>
        <taxon>Eukaryota</taxon>
        <taxon>Metazoa</taxon>
        <taxon>Ecdysozoa</taxon>
        <taxon>Arthropoda</taxon>
        <taxon>Crustacea</taxon>
        <taxon>Multicrustacea</taxon>
        <taxon>Malacostraca</taxon>
        <taxon>Eumalacostraca</taxon>
        <taxon>Eucarida</taxon>
        <taxon>Decapoda</taxon>
        <taxon>Pleocyemata</taxon>
        <taxon>Brachyura</taxon>
        <taxon>Eubrachyura</taxon>
        <taxon>Portunoidea</taxon>
        <taxon>Portunidae</taxon>
        <taxon>Portuninae</taxon>
        <taxon>Portunus</taxon>
    </lineage>
</organism>
<feature type="compositionally biased region" description="Low complexity" evidence="1">
    <location>
        <begin position="30"/>
        <end position="40"/>
    </location>
</feature>
<dbReference type="EMBL" id="VSRR010009957">
    <property type="protein sequence ID" value="MPC51108.1"/>
    <property type="molecule type" value="Genomic_DNA"/>
</dbReference>
<gene>
    <name evidence="2" type="ORF">E2C01_044947</name>
</gene>
<evidence type="ECO:0000256" key="1">
    <source>
        <dbReference type="SAM" id="MobiDB-lite"/>
    </source>
</evidence>
<reference evidence="2 3" key="1">
    <citation type="submission" date="2019-05" db="EMBL/GenBank/DDBJ databases">
        <title>Another draft genome of Portunus trituberculatus and its Hox gene families provides insights of decapod evolution.</title>
        <authorList>
            <person name="Jeong J.-H."/>
            <person name="Song I."/>
            <person name="Kim S."/>
            <person name="Choi T."/>
            <person name="Kim D."/>
            <person name="Ryu S."/>
            <person name="Kim W."/>
        </authorList>
    </citation>
    <scope>NUCLEOTIDE SEQUENCE [LARGE SCALE GENOMIC DNA]</scope>
    <source>
        <tissue evidence="2">Muscle</tissue>
    </source>
</reference>
<evidence type="ECO:0000313" key="2">
    <source>
        <dbReference type="EMBL" id="MPC51108.1"/>
    </source>
</evidence>
<evidence type="ECO:0000313" key="3">
    <source>
        <dbReference type="Proteomes" id="UP000324222"/>
    </source>
</evidence>
<protein>
    <submittedName>
        <fullName evidence="2">Uncharacterized protein</fullName>
    </submittedName>
</protein>
<dbReference type="Proteomes" id="UP000324222">
    <property type="component" value="Unassembled WGS sequence"/>
</dbReference>
<name>A0A5B7G1U5_PORTR</name>